<dbReference type="InterPro" id="IPR012337">
    <property type="entry name" value="RNaseH-like_sf"/>
</dbReference>
<dbReference type="SMART" id="SM00950">
    <property type="entry name" value="Piwi"/>
    <property type="match status" value="1"/>
</dbReference>
<reference evidence="3" key="1">
    <citation type="journal article" date="2023" name="Mol. Phylogenet. Evol.">
        <title>Genome-scale phylogeny and comparative genomics of the fungal order Sordariales.</title>
        <authorList>
            <person name="Hensen N."/>
            <person name="Bonometti L."/>
            <person name="Westerberg I."/>
            <person name="Brannstrom I.O."/>
            <person name="Guillou S."/>
            <person name="Cros-Aarteil S."/>
            <person name="Calhoun S."/>
            <person name="Haridas S."/>
            <person name="Kuo A."/>
            <person name="Mondo S."/>
            <person name="Pangilinan J."/>
            <person name="Riley R."/>
            <person name="LaButti K."/>
            <person name="Andreopoulos B."/>
            <person name="Lipzen A."/>
            <person name="Chen C."/>
            <person name="Yan M."/>
            <person name="Daum C."/>
            <person name="Ng V."/>
            <person name="Clum A."/>
            <person name="Steindorff A."/>
            <person name="Ohm R.A."/>
            <person name="Martin F."/>
            <person name="Silar P."/>
            <person name="Natvig D.O."/>
            <person name="Lalanne C."/>
            <person name="Gautier V."/>
            <person name="Ament-Velasquez S.L."/>
            <person name="Kruys A."/>
            <person name="Hutchinson M.I."/>
            <person name="Powell A.J."/>
            <person name="Barry K."/>
            <person name="Miller A.N."/>
            <person name="Grigoriev I.V."/>
            <person name="Debuchy R."/>
            <person name="Gladieux P."/>
            <person name="Hiltunen Thoren M."/>
            <person name="Johannesson H."/>
        </authorList>
    </citation>
    <scope>NUCLEOTIDE SEQUENCE [LARGE SCALE GENOMIC DNA]</scope>
    <source>
        <strain evidence="3">CBS 340.73</strain>
    </source>
</reference>
<dbReference type="Gene3D" id="3.40.50.2300">
    <property type="match status" value="1"/>
</dbReference>
<accession>A0AAN6S7Z3</accession>
<protein>
    <submittedName>
        <fullName evidence="2">Ribonuclease H-like domain-containing protein</fullName>
    </submittedName>
</protein>
<dbReference type="GO" id="GO:0003676">
    <property type="term" value="F:nucleic acid binding"/>
    <property type="evidence" value="ECO:0007669"/>
    <property type="project" value="InterPro"/>
</dbReference>
<dbReference type="PANTHER" id="PTHR22891">
    <property type="entry name" value="EUKARYOTIC TRANSLATION INITIATION FACTOR 2C"/>
    <property type="match status" value="1"/>
</dbReference>
<dbReference type="Gene3D" id="3.30.420.10">
    <property type="entry name" value="Ribonuclease H-like superfamily/Ribonuclease H"/>
    <property type="match status" value="1"/>
</dbReference>
<dbReference type="SUPFAM" id="SSF53098">
    <property type="entry name" value="Ribonuclease H-like"/>
    <property type="match status" value="1"/>
</dbReference>
<proteinExistence type="predicted"/>
<evidence type="ECO:0000313" key="2">
    <source>
        <dbReference type="EMBL" id="KAK3943790.1"/>
    </source>
</evidence>
<sequence>MIGTLNKQLELLLIILPDAITLLYNRIKHYGDVKYSIYTIYNYFVNKALKFNLKLGGNNQLLNSSRRGLIDEDKTMVISIDIMHPLPGSAPNAPNITSMVASFKAHKEMASDLSDMLKSRLRLWKDPRHDKHANLPKNILVYRDGTVLDEEDMYLLADQKKGLPRLTVVIGMARPAHYFVLLDEIFHARYNVANVLEALTQSMCYTYGRATKAVSVCTPAYYADVVYEWARCYLSGAIGAEPAAVRSEDVLVYARLRDSMFYI</sequence>
<evidence type="ECO:0000313" key="3">
    <source>
        <dbReference type="Proteomes" id="UP001303473"/>
    </source>
</evidence>
<organism evidence="2 3">
    <name type="scientific">Diplogelasinospora grovesii</name>
    <dbReference type="NCBI Taxonomy" id="303347"/>
    <lineage>
        <taxon>Eukaryota</taxon>
        <taxon>Fungi</taxon>
        <taxon>Dikarya</taxon>
        <taxon>Ascomycota</taxon>
        <taxon>Pezizomycotina</taxon>
        <taxon>Sordariomycetes</taxon>
        <taxon>Sordariomycetidae</taxon>
        <taxon>Sordariales</taxon>
        <taxon>Diplogelasinosporaceae</taxon>
        <taxon>Diplogelasinospora</taxon>
    </lineage>
</organism>
<dbReference type="AlphaFoldDB" id="A0AAN6S7Z3"/>
<dbReference type="InterPro" id="IPR036397">
    <property type="entry name" value="RNaseH_sf"/>
</dbReference>
<dbReference type="Proteomes" id="UP001303473">
    <property type="component" value="Unassembled WGS sequence"/>
</dbReference>
<name>A0AAN6S7Z3_9PEZI</name>
<dbReference type="Pfam" id="PF02171">
    <property type="entry name" value="Piwi"/>
    <property type="match status" value="2"/>
</dbReference>
<dbReference type="InterPro" id="IPR003165">
    <property type="entry name" value="Piwi"/>
</dbReference>
<evidence type="ECO:0000259" key="1">
    <source>
        <dbReference type="SMART" id="SM00950"/>
    </source>
</evidence>
<feature type="domain" description="Piwi" evidence="1">
    <location>
        <begin position="11"/>
        <end position="235"/>
    </location>
</feature>
<comment type="caution">
    <text evidence="2">The sequence shown here is derived from an EMBL/GenBank/DDBJ whole genome shotgun (WGS) entry which is preliminary data.</text>
</comment>
<gene>
    <name evidence="2" type="ORF">QBC46DRAFT_361546</name>
</gene>
<keyword evidence="3" id="KW-1185">Reference proteome</keyword>
<dbReference type="EMBL" id="MU853763">
    <property type="protein sequence ID" value="KAK3943790.1"/>
    <property type="molecule type" value="Genomic_DNA"/>
</dbReference>